<proteinExistence type="predicted"/>
<dbReference type="KEGG" id="nnu:104612385"/>
<dbReference type="OrthoDB" id="737323at2759"/>
<evidence type="ECO:0000313" key="1">
    <source>
        <dbReference type="Proteomes" id="UP000189703"/>
    </source>
</evidence>
<name>A0A1U8BLC5_NELNU</name>
<protein>
    <submittedName>
        <fullName evidence="2">Uncharacterized protein LOC104612385</fullName>
    </submittedName>
</protein>
<dbReference type="OMA" id="FNVFAIK"/>
<keyword evidence="1" id="KW-1185">Reference proteome</keyword>
<dbReference type="AlphaFoldDB" id="A0A1U8BLC5"/>
<gene>
    <name evidence="2" type="primary">LOC104612385</name>
</gene>
<dbReference type="FunCoup" id="A0A1U8BLC5">
    <property type="interactions" value="67"/>
</dbReference>
<dbReference type="eggNOG" id="ENOG502S2UB">
    <property type="taxonomic scope" value="Eukaryota"/>
</dbReference>
<reference evidence="2" key="1">
    <citation type="submission" date="2025-08" db="UniProtKB">
        <authorList>
            <consortium name="RefSeq"/>
        </authorList>
    </citation>
    <scope>IDENTIFICATION</scope>
</reference>
<dbReference type="RefSeq" id="XP_010278080.1">
    <property type="nucleotide sequence ID" value="XM_010279778.1"/>
</dbReference>
<dbReference type="PANTHER" id="PTHR33133:SF1">
    <property type="entry name" value="EXPRESSED PROTEIN-RELATED"/>
    <property type="match status" value="1"/>
</dbReference>
<accession>A0A1U8BLC5</accession>
<evidence type="ECO:0000313" key="2">
    <source>
        <dbReference type="RefSeq" id="XP_010278080.1"/>
    </source>
</evidence>
<dbReference type="GO" id="GO:0016020">
    <property type="term" value="C:membrane"/>
    <property type="evidence" value="ECO:0000318"/>
    <property type="project" value="GO_Central"/>
</dbReference>
<sequence>MVSLGMGTESKARRSGPTKNARALLKEIRSMKLSDHLGVMGILRESFAILKKNGMLTASITFLTILPNTLLFLLHHFSVKQLVVDLVLKIMDVYQEAPGSPEYMELVEQIRRDIGILMLKEAIFKTAMWLVFLFSVTGTVYASAMTYTGMSLTLKELILRIRATWTGPAITWFYVSLLILGCSLLALAPVGLFTMVSTGSSGSIALSAFSLLLVLLLLLVSLYLSSVWIVGLVVSIIEDGCYGLEAIGKAEELMKGSRLQGCVLTLLCVTVLIPISGILGSIIGNTAFTEATQLGIASLLMSIACLLKIFGSTVFTLFYYQCNIIPGEKVEMKQGTGYIMIPSVPYVAEALPC</sequence>
<dbReference type="GeneID" id="104612385"/>
<organism evidence="1 2">
    <name type="scientific">Nelumbo nucifera</name>
    <name type="common">Sacred lotus</name>
    <dbReference type="NCBI Taxonomy" id="4432"/>
    <lineage>
        <taxon>Eukaryota</taxon>
        <taxon>Viridiplantae</taxon>
        <taxon>Streptophyta</taxon>
        <taxon>Embryophyta</taxon>
        <taxon>Tracheophyta</taxon>
        <taxon>Spermatophyta</taxon>
        <taxon>Magnoliopsida</taxon>
        <taxon>Proteales</taxon>
        <taxon>Nelumbonaceae</taxon>
        <taxon>Nelumbo</taxon>
    </lineage>
</organism>
<dbReference type="PANTHER" id="PTHR33133">
    <property type="entry name" value="OS08G0107100 PROTEIN-RELATED"/>
    <property type="match status" value="1"/>
</dbReference>
<dbReference type="Proteomes" id="UP000189703">
    <property type="component" value="Unplaced"/>
</dbReference>